<organism evidence="1 2">
    <name type="scientific">Thalictrum thalictroides</name>
    <name type="common">Rue-anemone</name>
    <name type="synonym">Anemone thalictroides</name>
    <dbReference type="NCBI Taxonomy" id="46969"/>
    <lineage>
        <taxon>Eukaryota</taxon>
        <taxon>Viridiplantae</taxon>
        <taxon>Streptophyta</taxon>
        <taxon>Embryophyta</taxon>
        <taxon>Tracheophyta</taxon>
        <taxon>Spermatophyta</taxon>
        <taxon>Magnoliopsida</taxon>
        <taxon>Ranunculales</taxon>
        <taxon>Ranunculaceae</taxon>
        <taxon>Thalictroideae</taxon>
        <taxon>Thalictrum</taxon>
    </lineage>
</organism>
<dbReference type="OrthoDB" id="1303235at2759"/>
<comment type="caution">
    <text evidence="1">The sequence shown here is derived from an EMBL/GenBank/DDBJ whole genome shotgun (WGS) entry which is preliminary data.</text>
</comment>
<reference evidence="1 2" key="1">
    <citation type="submission" date="2020-06" db="EMBL/GenBank/DDBJ databases">
        <title>Transcriptomic and genomic resources for Thalictrum thalictroides and T. hernandezii: Facilitating candidate gene discovery in an emerging model plant lineage.</title>
        <authorList>
            <person name="Arias T."/>
            <person name="Riano-Pachon D.M."/>
            <person name="Di Stilio V.S."/>
        </authorList>
    </citation>
    <scope>NUCLEOTIDE SEQUENCE [LARGE SCALE GENOMIC DNA]</scope>
    <source>
        <strain evidence="2">cv. WT478/WT964</strain>
        <tissue evidence="1">Leaves</tissue>
    </source>
</reference>
<evidence type="ECO:0000313" key="2">
    <source>
        <dbReference type="Proteomes" id="UP000554482"/>
    </source>
</evidence>
<dbReference type="EMBL" id="JABWDY010011717">
    <property type="protein sequence ID" value="KAF5199605.1"/>
    <property type="molecule type" value="Genomic_DNA"/>
</dbReference>
<keyword evidence="2" id="KW-1185">Reference proteome</keyword>
<gene>
    <name evidence="1" type="ORF">FRX31_010808</name>
</gene>
<protein>
    <submittedName>
        <fullName evidence="1">Uncharacterized protein</fullName>
    </submittedName>
</protein>
<evidence type="ECO:0000313" key="1">
    <source>
        <dbReference type="EMBL" id="KAF5199605.1"/>
    </source>
</evidence>
<dbReference type="AlphaFoldDB" id="A0A7J6WT13"/>
<dbReference type="Proteomes" id="UP000554482">
    <property type="component" value="Unassembled WGS sequence"/>
</dbReference>
<sequence length="68" mass="7690">MEVIGATCVEYYKNLYNPVSMQPMDFSMFDNAPIHMSIGEDVACRLIKDVNRDEITQALADIHIDKAP</sequence>
<name>A0A7J6WT13_THATH</name>
<proteinExistence type="predicted"/>
<accession>A0A7J6WT13</accession>